<dbReference type="InterPro" id="IPR038141">
    <property type="entry name" value="YutD-like_sf"/>
</dbReference>
<dbReference type="Proteomes" id="UP000452141">
    <property type="component" value="Unassembled WGS sequence"/>
</dbReference>
<evidence type="ECO:0000313" key="2">
    <source>
        <dbReference type="EMBL" id="MST79979.1"/>
    </source>
</evidence>
<gene>
    <name evidence="2" type="ORF">FYJ61_05805</name>
</gene>
<protein>
    <submittedName>
        <fullName evidence="2">DUF1027 domain-containing protein</fullName>
    </submittedName>
</protein>
<comment type="caution">
    <text evidence="2">The sequence shown here is derived from an EMBL/GenBank/DDBJ whole genome shotgun (WGS) entry which is preliminary data.</text>
</comment>
<proteinExistence type="predicted"/>
<evidence type="ECO:0000256" key="1">
    <source>
        <dbReference type="SAM" id="MobiDB-lite"/>
    </source>
</evidence>
<dbReference type="InterPro" id="IPR009370">
    <property type="entry name" value="YutD-like"/>
</dbReference>
<feature type="region of interest" description="Disordered" evidence="1">
    <location>
        <begin position="119"/>
        <end position="178"/>
    </location>
</feature>
<feature type="compositionally biased region" description="Basic residues" evidence="1">
    <location>
        <begin position="124"/>
        <end position="140"/>
    </location>
</feature>
<evidence type="ECO:0000313" key="3">
    <source>
        <dbReference type="Proteomes" id="UP000452141"/>
    </source>
</evidence>
<accession>A0A844FNT7</accession>
<dbReference type="Gene3D" id="3.50.4.20">
    <property type="match status" value="1"/>
</dbReference>
<dbReference type="EMBL" id="VUMW01000014">
    <property type="protein sequence ID" value="MST79979.1"/>
    <property type="molecule type" value="Genomic_DNA"/>
</dbReference>
<dbReference type="RefSeq" id="WP_154486930.1">
    <property type="nucleotide sequence ID" value="NZ_VUMW01000014.1"/>
</dbReference>
<feature type="compositionally biased region" description="Basic residues" evidence="1">
    <location>
        <begin position="153"/>
        <end position="178"/>
    </location>
</feature>
<feature type="compositionally biased region" description="Basic and acidic residues" evidence="1">
    <location>
        <begin position="141"/>
        <end position="152"/>
    </location>
</feature>
<sequence length="178" mass="21027">MKKVKKSDQASEKAKQEAKPLHPLAEVAIVGDKVLINQREYRIVVNEREALDRDVLREKYDPYLDQYDYLVGDVSSDHLRLRGFYNDYIKTSIDRKKSTIVDYLYEYCNPGAPYFILESATPSKRPKPSRRRRPRPKKKPAFTEKRVKETKFSKKSYAARRKKKPNRRGSFVIRKKQS</sequence>
<organism evidence="2 3">
    <name type="scientific">Lactobacillus equicursoris</name>
    <dbReference type="NCBI Taxonomy" id="420645"/>
    <lineage>
        <taxon>Bacteria</taxon>
        <taxon>Bacillati</taxon>
        <taxon>Bacillota</taxon>
        <taxon>Bacilli</taxon>
        <taxon>Lactobacillales</taxon>
        <taxon>Lactobacillaceae</taxon>
        <taxon>Lactobacillus</taxon>
    </lineage>
</organism>
<dbReference type="AlphaFoldDB" id="A0A844FNT7"/>
<name>A0A844FNT7_9LACO</name>
<dbReference type="PIRSF" id="PIRSF012565">
    <property type="entry name" value="DUF1027"/>
    <property type="match status" value="1"/>
</dbReference>
<dbReference type="Pfam" id="PF06265">
    <property type="entry name" value="YutD-like"/>
    <property type="match status" value="1"/>
</dbReference>
<reference evidence="2 3" key="1">
    <citation type="submission" date="2019-08" db="EMBL/GenBank/DDBJ databases">
        <title>In-depth cultivation of the pig gut microbiome towards novel bacterial diversity and tailored functional studies.</title>
        <authorList>
            <person name="Wylensek D."/>
            <person name="Hitch T.C.A."/>
            <person name="Clavel T."/>
        </authorList>
    </citation>
    <scope>NUCLEOTIDE SEQUENCE [LARGE SCALE GENOMIC DNA]</scope>
    <source>
        <strain evidence="2 3">WCA-470BD-2E</strain>
    </source>
</reference>